<dbReference type="SMART" id="SM00315">
    <property type="entry name" value="RGS"/>
    <property type="match status" value="1"/>
</dbReference>
<reference evidence="3" key="1">
    <citation type="submission" date="2016-10" db="EMBL/GenBank/DDBJ databases">
        <authorList>
            <person name="Benchimol M."/>
            <person name="Almeida L.G."/>
            <person name="Vasconcelos A.T."/>
            <person name="Perreira-Neves A."/>
            <person name="Rosa I.A."/>
            <person name="Tasca T."/>
            <person name="Bogo M.R."/>
            <person name="de Souza W."/>
        </authorList>
    </citation>
    <scope>NUCLEOTIDE SEQUENCE [LARGE SCALE GENOMIC DNA]</scope>
    <source>
        <strain evidence="3">K</strain>
    </source>
</reference>
<dbReference type="SUPFAM" id="SSF48097">
    <property type="entry name" value="Regulator of G-protein signaling, RGS"/>
    <property type="match status" value="1"/>
</dbReference>
<dbReference type="VEuPathDB" id="TrichDB:TRFO_16587"/>
<sequence length="434" mass="50483">MALDLLNSPYALLFGSFWIFWSCYFIFNLALFFKNQNSFYIKNRAPWLIFCSALGQYGMMTSLTFKILLTPADFPNIIDHWFIWLMIPLHLIPYPVRSLRFIILYNVNDNPELTDENRATQPCPKRFWDWFRRHPKFLTDKAFLIFNWCLMAIAIVIGLVRNIVEETNWPGHYGAPNSTLFFAWCIFLLIAVSFFLWVAYYYIGKVNDGLYYNFEIAAIGIIWFVFIGLYIILGWAKVQPAEIQSIMGIILCVASFLVSFGLPVQLAVVKPPNVNFGSALDKIETIMEPANEELKKGKDLFREFLTQRACEEGFMFYDAVKKYQKESDSEKRQEMFRIIKRKYIENDAICHINIDSNEINRLLELKEENISNETFNAAFEKNKYLLQVDQFPHFKCSAKAKAWANEILKKKTLLMGGDYLATKSGGNTNNSNTV</sequence>
<dbReference type="InterPro" id="IPR044926">
    <property type="entry name" value="RGS_subdomain_2"/>
</dbReference>
<dbReference type="PROSITE" id="PS50132">
    <property type="entry name" value="RGS"/>
    <property type="match status" value="1"/>
</dbReference>
<dbReference type="InterPro" id="IPR036305">
    <property type="entry name" value="RGS_sf"/>
</dbReference>
<dbReference type="InterPro" id="IPR016137">
    <property type="entry name" value="RGS"/>
</dbReference>
<evidence type="ECO:0000313" key="4">
    <source>
        <dbReference type="Proteomes" id="UP000179807"/>
    </source>
</evidence>
<dbReference type="GeneID" id="94833776"/>
<dbReference type="Proteomes" id="UP000179807">
    <property type="component" value="Unassembled WGS sequence"/>
</dbReference>
<feature type="transmembrane region" description="Helical" evidence="1">
    <location>
        <begin position="12"/>
        <end position="33"/>
    </location>
</feature>
<protein>
    <submittedName>
        <fullName evidence="3">Regulator of G protein</fullName>
    </submittedName>
</protein>
<keyword evidence="1" id="KW-0812">Transmembrane</keyword>
<gene>
    <name evidence="3" type="ORF">TRFO_16587</name>
</gene>
<keyword evidence="1" id="KW-0472">Membrane</keyword>
<accession>A0A1J4KQR6</accession>
<organism evidence="3 4">
    <name type="scientific">Tritrichomonas foetus</name>
    <dbReference type="NCBI Taxonomy" id="1144522"/>
    <lineage>
        <taxon>Eukaryota</taxon>
        <taxon>Metamonada</taxon>
        <taxon>Parabasalia</taxon>
        <taxon>Tritrichomonadida</taxon>
        <taxon>Tritrichomonadidae</taxon>
        <taxon>Tritrichomonas</taxon>
    </lineage>
</organism>
<comment type="caution">
    <text evidence="3">The sequence shown here is derived from an EMBL/GenBank/DDBJ whole genome shotgun (WGS) entry which is preliminary data.</text>
</comment>
<keyword evidence="4" id="KW-1185">Reference proteome</keyword>
<feature type="transmembrane region" description="Helical" evidence="1">
    <location>
        <begin position="77"/>
        <end position="96"/>
    </location>
</feature>
<feature type="transmembrane region" description="Helical" evidence="1">
    <location>
        <begin position="142"/>
        <end position="160"/>
    </location>
</feature>
<dbReference type="CDD" id="cd07440">
    <property type="entry name" value="RGS"/>
    <property type="match status" value="1"/>
</dbReference>
<name>A0A1J4KQR6_9EUKA</name>
<dbReference type="OrthoDB" id="10266999at2759"/>
<feature type="domain" description="RGS" evidence="2">
    <location>
        <begin position="297"/>
        <end position="394"/>
    </location>
</feature>
<evidence type="ECO:0000313" key="3">
    <source>
        <dbReference type="EMBL" id="OHT13272.1"/>
    </source>
</evidence>
<dbReference type="Pfam" id="PF00615">
    <property type="entry name" value="RGS"/>
    <property type="match status" value="1"/>
</dbReference>
<feature type="transmembrane region" description="Helical" evidence="1">
    <location>
        <begin position="45"/>
        <end position="65"/>
    </location>
</feature>
<dbReference type="Gene3D" id="1.10.167.10">
    <property type="entry name" value="Regulator of G-protein Signalling 4, domain 2"/>
    <property type="match status" value="1"/>
</dbReference>
<dbReference type="PANTHER" id="PTHR10845:SF192">
    <property type="entry name" value="DOUBLE HIT, ISOFORM B"/>
    <property type="match status" value="1"/>
</dbReference>
<feature type="transmembrane region" description="Helical" evidence="1">
    <location>
        <begin position="245"/>
        <end position="269"/>
    </location>
</feature>
<feature type="transmembrane region" description="Helical" evidence="1">
    <location>
        <begin position="180"/>
        <end position="203"/>
    </location>
</feature>
<dbReference type="EMBL" id="MLAK01000544">
    <property type="protein sequence ID" value="OHT13272.1"/>
    <property type="molecule type" value="Genomic_DNA"/>
</dbReference>
<proteinExistence type="predicted"/>
<dbReference type="PANTHER" id="PTHR10845">
    <property type="entry name" value="REGULATOR OF G PROTEIN SIGNALING"/>
    <property type="match status" value="1"/>
</dbReference>
<keyword evidence="1" id="KW-1133">Transmembrane helix</keyword>
<dbReference type="AlphaFoldDB" id="A0A1J4KQR6"/>
<feature type="transmembrane region" description="Helical" evidence="1">
    <location>
        <begin position="210"/>
        <end position="233"/>
    </location>
</feature>
<evidence type="ECO:0000259" key="2">
    <source>
        <dbReference type="PROSITE" id="PS50132"/>
    </source>
</evidence>
<dbReference type="RefSeq" id="XP_068366408.1">
    <property type="nucleotide sequence ID" value="XM_068499072.1"/>
</dbReference>
<evidence type="ECO:0000256" key="1">
    <source>
        <dbReference type="SAM" id="Phobius"/>
    </source>
</evidence>